<dbReference type="InterPro" id="IPR000257">
    <property type="entry name" value="Uroporphyrinogen_deCOase"/>
</dbReference>
<sequence>MGTGANTGVRLPAVTPDWDGFMRTVRREGTPDRVHYFEHGIADHVMAEIAGRLGLWEGGSPDDPDQDLERRLAVHRHLGHELFRVFPENARMTAPKLEGEWSQEGKGAITTWEEFESFPWPDPGDADYAVLEKLDGIRPDDMRAFHVLDLWEVVRDLFGFESLCFALYENPELVGAVFEKVGSFVVSVASCLCDFDSFGALYIADDMGYKSGLMIDPGSLRRYLLPWHRRLAALAHEKGKLFFLHACGDMYELMDDYIDDVGIDAKHSFEDNIVPVEQVKARYGDRLTLLGGIDVDLLARGSEEAIRARTRTVLDACHPGGGYFLGAGNWVTAYIPPDSYFVMLDEARRYDIAKAETRSRS</sequence>
<dbReference type="RefSeq" id="WP_096335072.1">
    <property type="nucleotide sequence ID" value="NZ_CP010904.1"/>
</dbReference>
<dbReference type="EMBL" id="CP010904">
    <property type="protein sequence ID" value="AKJ64922.1"/>
    <property type="molecule type" value="Genomic_DNA"/>
</dbReference>
<dbReference type="STRING" id="1307763.L21SP4_01680"/>
<gene>
    <name evidence="2" type="ORF">L21SP4_01680</name>
</gene>
<dbReference type="KEGG" id="vbl:L21SP4_01680"/>
<dbReference type="Pfam" id="PF01208">
    <property type="entry name" value="URO-D"/>
    <property type="match status" value="1"/>
</dbReference>
<evidence type="ECO:0000313" key="3">
    <source>
        <dbReference type="Proteomes" id="UP000035268"/>
    </source>
</evidence>
<dbReference type="AlphaFoldDB" id="A0A0G3EHM2"/>
<reference evidence="2 3" key="2">
    <citation type="journal article" date="2016" name="ISME J.">
        <title>Characterization of the first cultured representative of Verrucomicrobia subdivision 5 indicates the proposal of a novel phylum.</title>
        <authorList>
            <person name="Spring S."/>
            <person name="Bunk B."/>
            <person name="Sproer C."/>
            <person name="Schumann P."/>
            <person name="Rohde M."/>
            <person name="Tindall B.J."/>
            <person name="Klenk H.P."/>
        </authorList>
    </citation>
    <scope>NUCLEOTIDE SEQUENCE [LARGE SCALE GENOMIC DNA]</scope>
    <source>
        <strain evidence="2 3">L21-Fru-AB</strain>
    </source>
</reference>
<dbReference type="InterPro" id="IPR052024">
    <property type="entry name" value="Methanogen_methyltrans"/>
</dbReference>
<dbReference type="PANTHER" id="PTHR47099">
    <property type="entry name" value="METHYLCOBAMIDE:COM METHYLTRANSFERASE MTBA"/>
    <property type="match status" value="1"/>
</dbReference>
<keyword evidence="3" id="KW-1185">Reference proteome</keyword>
<dbReference type="GO" id="GO:0008168">
    <property type="term" value="F:methyltransferase activity"/>
    <property type="evidence" value="ECO:0007669"/>
    <property type="project" value="UniProtKB-KW"/>
</dbReference>
<protein>
    <submittedName>
        <fullName evidence="2">Putative methyltransferase</fullName>
    </submittedName>
</protein>
<dbReference type="SUPFAM" id="SSF51726">
    <property type="entry name" value="UROD/MetE-like"/>
    <property type="match status" value="1"/>
</dbReference>
<evidence type="ECO:0000313" key="2">
    <source>
        <dbReference type="EMBL" id="AKJ64922.1"/>
    </source>
</evidence>
<reference evidence="3" key="1">
    <citation type="submission" date="2015-02" db="EMBL/GenBank/DDBJ databases">
        <title>Description and complete genome sequence of the first cultured representative of the subdivision 5 of the Verrucomicrobia phylum.</title>
        <authorList>
            <person name="Spring S."/>
            <person name="Bunk B."/>
            <person name="Sproer C."/>
            <person name="Klenk H.-P."/>
        </authorList>
    </citation>
    <scope>NUCLEOTIDE SEQUENCE [LARGE SCALE GENOMIC DNA]</scope>
    <source>
        <strain evidence="3">L21-Fru-AB</strain>
    </source>
</reference>
<dbReference type="GO" id="GO:0032259">
    <property type="term" value="P:methylation"/>
    <property type="evidence" value="ECO:0007669"/>
    <property type="project" value="UniProtKB-KW"/>
</dbReference>
<keyword evidence="2" id="KW-0489">Methyltransferase</keyword>
<evidence type="ECO:0000259" key="1">
    <source>
        <dbReference type="Pfam" id="PF01208"/>
    </source>
</evidence>
<dbReference type="OrthoDB" id="9815759at2"/>
<proteinExistence type="predicted"/>
<accession>A0A0G3EHM2</accession>
<name>A0A0G3EHM2_9BACT</name>
<dbReference type="Proteomes" id="UP000035268">
    <property type="component" value="Chromosome"/>
</dbReference>
<dbReference type="Gene3D" id="3.20.20.210">
    <property type="match status" value="1"/>
</dbReference>
<dbReference type="GO" id="GO:0004853">
    <property type="term" value="F:uroporphyrinogen decarboxylase activity"/>
    <property type="evidence" value="ECO:0007669"/>
    <property type="project" value="InterPro"/>
</dbReference>
<keyword evidence="2" id="KW-0808">Transferase</keyword>
<dbReference type="InterPro" id="IPR038071">
    <property type="entry name" value="UROD/MetE-like_sf"/>
</dbReference>
<dbReference type="GO" id="GO:0006779">
    <property type="term" value="P:porphyrin-containing compound biosynthetic process"/>
    <property type="evidence" value="ECO:0007669"/>
    <property type="project" value="InterPro"/>
</dbReference>
<feature type="domain" description="Uroporphyrinogen decarboxylase (URO-D)" evidence="1">
    <location>
        <begin position="159"/>
        <end position="350"/>
    </location>
</feature>
<organism evidence="2 3">
    <name type="scientific">Kiritimatiella glycovorans</name>
    <dbReference type="NCBI Taxonomy" id="1307763"/>
    <lineage>
        <taxon>Bacteria</taxon>
        <taxon>Pseudomonadati</taxon>
        <taxon>Kiritimatiellota</taxon>
        <taxon>Kiritimatiellia</taxon>
        <taxon>Kiritimatiellales</taxon>
        <taxon>Kiritimatiellaceae</taxon>
        <taxon>Kiritimatiella</taxon>
    </lineage>
</organism>
<dbReference type="PANTHER" id="PTHR47099:SF1">
    <property type="entry name" value="METHYLCOBAMIDE:COM METHYLTRANSFERASE MTBA"/>
    <property type="match status" value="1"/>
</dbReference>